<reference evidence="2 3" key="1">
    <citation type="submission" date="2014-08" db="EMBL/GenBank/DDBJ databases">
        <title>Complete genome sequence of Corynebacterium sphenisci CECT 5990(T) (=DSM 44792(T)), isolated from healthy wild penguins.</title>
        <authorList>
            <person name="Ruckert C."/>
            <person name="Albersmeier A."/>
            <person name="Winkler A."/>
            <person name="Kalinowski J."/>
        </authorList>
    </citation>
    <scope>NUCLEOTIDE SEQUENCE [LARGE SCALE GENOMIC DNA]</scope>
    <source>
        <strain evidence="2 3">DSM 44792</strain>
    </source>
</reference>
<dbReference type="RefSeq" id="WP_075692451.1">
    <property type="nucleotide sequence ID" value="NZ_CP009248.1"/>
</dbReference>
<accession>A0A1L7CYZ9</accession>
<feature type="transmembrane region" description="Helical" evidence="1">
    <location>
        <begin position="69"/>
        <end position="96"/>
    </location>
</feature>
<feature type="transmembrane region" description="Helical" evidence="1">
    <location>
        <begin position="36"/>
        <end position="57"/>
    </location>
</feature>
<dbReference type="AlphaFoldDB" id="A0A1L7CYZ9"/>
<evidence type="ECO:0000313" key="2">
    <source>
        <dbReference type="EMBL" id="APT91060.1"/>
    </source>
</evidence>
<proteinExistence type="predicted"/>
<keyword evidence="1" id="KW-0812">Transmembrane</keyword>
<feature type="transmembrane region" description="Helical" evidence="1">
    <location>
        <begin position="168"/>
        <end position="188"/>
    </location>
</feature>
<keyword evidence="3" id="KW-1185">Reference proteome</keyword>
<dbReference type="EMBL" id="CP009248">
    <property type="protein sequence ID" value="APT91060.1"/>
    <property type="molecule type" value="Genomic_DNA"/>
</dbReference>
<organism evidence="2 3">
    <name type="scientific">Corynebacterium sphenisci DSM 44792</name>
    <dbReference type="NCBI Taxonomy" id="1437874"/>
    <lineage>
        <taxon>Bacteria</taxon>
        <taxon>Bacillati</taxon>
        <taxon>Actinomycetota</taxon>
        <taxon>Actinomycetes</taxon>
        <taxon>Mycobacteriales</taxon>
        <taxon>Corynebacteriaceae</taxon>
        <taxon>Corynebacterium</taxon>
    </lineage>
</organism>
<evidence type="ECO:0000256" key="1">
    <source>
        <dbReference type="SAM" id="Phobius"/>
    </source>
</evidence>
<gene>
    <name evidence="2" type="ORF">CSPHI_08525</name>
</gene>
<evidence type="ECO:0000313" key="3">
    <source>
        <dbReference type="Proteomes" id="UP000185469"/>
    </source>
</evidence>
<keyword evidence="1" id="KW-1133">Transmembrane helix</keyword>
<keyword evidence="1" id="KW-0472">Membrane</keyword>
<protein>
    <submittedName>
        <fullName evidence="2">Uncharacterized protein</fullName>
    </submittedName>
</protein>
<name>A0A1L7CYZ9_9CORY</name>
<feature type="transmembrane region" description="Helical" evidence="1">
    <location>
        <begin position="12"/>
        <end position="30"/>
    </location>
</feature>
<feature type="transmembrane region" description="Helical" evidence="1">
    <location>
        <begin position="141"/>
        <end position="161"/>
    </location>
</feature>
<sequence length="227" mass="23139">MLPAFLHPVRRGFAAGAAVLAALVLLAPLADQDGFGWYFAAIAGMVPLFGWAAGGAVPARAADVPARTWLAGLGLAAGALSAGLAALCWAGTLLLWRADPPDARFSSFVITVGERMLTDTSGRPHLAAGSETTALTWAGTYLVFAALFLCTAVAGAALGAVRAAWGAPALAGLLLAVFAAWLGSLWLALSTDLPGIRAPWPGVFLFTIPIGVIAAALLVRAVTRIEP</sequence>
<feature type="transmembrane region" description="Helical" evidence="1">
    <location>
        <begin position="200"/>
        <end position="222"/>
    </location>
</feature>
<dbReference type="KEGG" id="csph:CSPHI_08525"/>
<dbReference type="Proteomes" id="UP000185469">
    <property type="component" value="Chromosome"/>
</dbReference>